<keyword evidence="2" id="KW-0812">Transmembrane</keyword>
<evidence type="ECO:0000256" key="2">
    <source>
        <dbReference type="ARBA" id="ARBA00022692"/>
    </source>
</evidence>
<keyword evidence="3" id="KW-1133">Transmembrane helix</keyword>
<dbReference type="RefSeq" id="WP_118925372.1">
    <property type="nucleotide sequence ID" value="NZ_QXGH01000015.1"/>
</dbReference>
<dbReference type="Proteomes" id="UP000283644">
    <property type="component" value="Unassembled WGS sequence"/>
</dbReference>
<comment type="caution">
    <text evidence="5">The sequence shown here is derived from an EMBL/GenBank/DDBJ whole genome shotgun (WGS) entry which is preliminary data.</text>
</comment>
<dbReference type="AlphaFoldDB" id="A0A417Y2J6"/>
<keyword evidence="4" id="KW-0472">Membrane</keyword>
<comment type="subcellular location">
    <subcellularLocation>
        <location evidence="1">Membrane</location>
        <topology evidence="1">Multi-pass membrane protein</topology>
    </subcellularLocation>
</comment>
<organism evidence="5 6">
    <name type="scientific">Nocardioides immobilis</name>
    <dbReference type="NCBI Taxonomy" id="2049295"/>
    <lineage>
        <taxon>Bacteria</taxon>
        <taxon>Bacillati</taxon>
        <taxon>Actinomycetota</taxon>
        <taxon>Actinomycetes</taxon>
        <taxon>Propionibacteriales</taxon>
        <taxon>Nocardioidaceae</taxon>
        <taxon>Nocardioides</taxon>
    </lineage>
</organism>
<dbReference type="GO" id="GO:0016020">
    <property type="term" value="C:membrane"/>
    <property type="evidence" value="ECO:0007669"/>
    <property type="project" value="UniProtKB-SubCell"/>
</dbReference>
<dbReference type="Pfam" id="PF07681">
    <property type="entry name" value="DoxX"/>
    <property type="match status" value="1"/>
</dbReference>
<evidence type="ECO:0000256" key="4">
    <source>
        <dbReference type="ARBA" id="ARBA00023136"/>
    </source>
</evidence>
<name>A0A417Y2J6_9ACTN</name>
<keyword evidence="6" id="KW-1185">Reference proteome</keyword>
<evidence type="ECO:0000313" key="5">
    <source>
        <dbReference type="EMBL" id="RHW26806.1"/>
    </source>
</evidence>
<dbReference type="InterPro" id="IPR032808">
    <property type="entry name" value="DoxX"/>
</dbReference>
<dbReference type="EMBL" id="QXGH01000015">
    <property type="protein sequence ID" value="RHW26806.1"/>
    <property type="molecule type" value="Genomic_DNA"/>
</dbReference>
<sequence length="176" mass="18665">MALSRLLARPLLGAFFVASGIDSLRNADAIAVEAKPVTDRVVPLVERAAPNVPIPSDPVTLVRINGAVQVAAAAALVTGHFPRIASGVLAATLVPSTAARYRFWEASDPAERRDQLTHFFKNVSLTGGLLIAAGDTEGKPGLAWRARRAAHDARREVGHLAHSAKREAKLVKAELT</sequence>
<accession>A0A417Y2J6</accession>
<evidence type="ECO:0000256" key="3">
    <source>
        <dbReference type="ARBA" id="ARBA00022989"/>
    </source>
</evidence>
<reference evidence="5 6" key="1">
    <citation type="submission" date="2018-09" db="EMBL/GenBank/DDBJ databases">
        <title>Genome sequencing of Nocardioides immobilis CCTCC AB 2017083 for comparison to Nocardioides silvaticus.</title>
        <authorList>
            <person name="Li C."/>
            <person name="Wang G."/>
        </authorList>
    </citation>
    <scope>NUCLEOTIDE SEQUENCE [LARGE SCALE GENOMIC DNA]</scope>
    <source>
        <strain evidence="5 6">CCTCC AB 2017083</strain>
    </source>
</reference>
<gene>
    <name evidence="5" type="ORF">D0Z08_11405</name>
</gene>
<dbReference type="OrthoDB" id="329282at2"/>
<protein>
    <submittedName>
        <fullName evidence="5">DoxX family membrane protein</fullName>
    </submittedName>
</protein>
<proteinExistence type="predicted"/>
<evidence type="ECO:0000256" key="1">
    <source>
        <dbReference type="ARBA" id="ARBA00004141"/>
    </source>
</evidence>
<evidence type="ECO:0000313" key="6">
    <source>
        <dbReference type="Proteomes" id="UP000283644"/>
    </source>
</evidence>